<comment type="caution">
    <text evidence="2">The sequence shown here is derived from an EMBL/GenBank/DDBJ whole genome shotgun (WGS) entry which is preliminary data.</text>
</comment>
<dbReference type="PaxDb" id="67767-A0A0J7KMY2"/>
<keyword evidence="2" id="KW-0255">Endonuclease</keyword>
<dbReference type="AlphaFoldDB" id="A0A0J7KMY2"/>
<sequence length="972" mass="112630">MDLILGTWNTRSLYRSEALEELTREIQARRVNVLAVQETRWTGSGTKDTQTHSIFYSGGDKHELGVAFIVEKCTKENVLDFKAISKRICLLRLRTKFFNLSIINVHAETEDKDDLTKEDFYLKLEQVYDTAPSNDIKILIGDLNAKIGKELTHREIIGKHSLHNESNDNGYRVINFAASRNMIVASTRFPRRDIHKWTWRTPDGKHHNQIDHVLVDKRGASSILNVRSYRGTNYESDHYLVCARYRCRITRRQTKQPQLPKIFVEKLKQSQEERTRYQQALSELLLTRNNIRNPESSVEDGWQWIKGSILQAAASTVGNRPRNPRKDWFDEECIEAINRRDQCRKIHLSRETRAKKQEYADARRVAKRILKRKKRTFTNDIMRKAEQNFRENNPREAYNFFKKGFAPSTTLCKTRDGVIITNKERVMERWKQYFEELLNTNVTGQEITDPRLERERDEPETMEPPNIRDVARAISKLKNNKAPGIDNIPGELLKYGGEQIAAALLELINKIWITETLPVEWQTSVICPIHKKGDKLACENYKGISLLSAAYKVLTAVIKARLEYYTESIIGEYQAGFRPGRSTVDQLYTVRMVAEKCWEFNVDVYQLFVDFKQAYDSIDRSKLYMIMLDLDIPPKLVRLVKATMLNSQCRVKVLGELTSNFGVMQGLKQGDGLAPILFNLALEMVIRGTMVDVDATILQKSQQIIGYADDLNILGRSIPAVKEAFGSLGSAAKKVGLKVNEDKTKLLLQTRKQRNELGQNATFDEYNFEVVKEFTFLGSEVNASNDESSEVRKRISEANRAFFSILPVMKSRNVHRETKLRLYKTLIRTVVSYGSEAWTITTKTMTNRLDSFERKMLRRIYGPVNENGLWRIRSNHELYDLYKEPRLSVHIKLMRLRWAGHVQRMPNTRVPKKALIEQSGGKRPVGRPRLQWEKSVARDAKELLNVKNWKDVSGNREGWKRRIEEARARFGL</sequence>
<protein>
    <submittedName>
        <fullName evidence="2">Endonuclease-reverse transcriptase</fullName>
    </submittedName>
</protein>
<dbReference type="CDD" id="cd09076">
    <property type="entry name" value="L1-EN"/>
    <property type="match status" value="1"/>
</dbReference>
<keyword evidence="2" id="KW-0695">RNA-directed DNA polymerase</keyword>
<dbReference type="PANTHER" id="PTHR47027">
    <property type="entry name" value="REVERSE TRANSCRIPTASE DOMAIN-CONTAINING PROTEIN"/>
    <property type="match status" value="1"/>
</dbReference>
<organism evidence="2 3">
    <name type="scientific">Lasius niger</name>
    <name type="common">Black garden ant</name>
    <dbReference type="NCBI Taxonomy" id="67767"/>
    <lineage>
        <taxon>Eukaryota</taxon>
        <taxon>Metazoa</taxon>
        <taxon>Ecdysozoa</taxon>
        <taxon>Arthropoda</taxon>
        <taxon>Hexapoda</taxon>
        <taxon>Insecta</taxon>
        <taxon>Pterygota</taxon>
        <taxon>Neoptera</taxon>
        <taxon>Endopterygota</taxon>
        <taxon>Hymenoptera</taxon>
        <taxon>Apocrita</taxon>
        <taxon>Aculeata</taxon>
        <taxon>Formicoidea</taxon>
        <taxon>Formicidae</taxon>
        <taxon>Formicinae</taxon>
        <taxon>Lasius</taxon>
        <taxon>Lasius</taxon>
    </lineage>
</organism>
<dbReference type="Pfam" id="PF03372">
    <property type="entry name" value="Exo_endo_phos"/>
    <property type="match status" value="1"/>
</dbReference>
<evidence type="ECO:0000313" key="2">
    <source>
        <dbReference type="EMBL" id="KMQ91586.1"/>
    </source>
</evidence>
<keyword evidence="2" id="KW-0540">Nuclease</keyword>
<dbReference type="InterPro" id="IPR043502">
    <property type="entry name" value="DNA/RNA_pol_sf"/>
</dbReference>
<evidence type="ECO:0000259" key="1">
    <source>
        <dbReference type="PROSITE" id="PS50878"/>
    </source>
</evidence>
<proteinExistence type="predicted"/>
<dbReference type="SUPFAM" id="SSF56672">
    <property type="entry name" value="DNA/RNA polymerases"/>
    <property type="match status" value="1"/>
</dbReference>
<keyword evidence="3" id="KW-1185">Reference proteome</keyword>
<dbReference type="InterPro" id="IPR036691">
    <property type="entry name" value="Endo/exonu/phosph_ase_sf"/>
</dbReference>
<evidence type="ECO:0000313" key="3">
    <source>
        <dbReference type="Proteomes" id="UP000036403"/>
    </source>
</evidence>
<keyword evidence="2" id="KW-0378">Hydrolase</keyword>
<dbReference type="Pfam" id="PF00078">
    <property type="entry name" value="RVT_1"/>
    <property type="match status" value="1"/>
</dbReference>
<feature type="domain" description="Reverse transcriptase" evidence="1">
    <location>
        <begin position="510"/>
        <end position="781"/>
    </location>
</feature>
<dbReference type="EMBL" id="LBMM01005351">
    <property type="protein sequence ID" value="KMQ91586.1"/>
    <property type="molecule type" value="Genomic_DNA"/>
</dbReference>
<dbReference type="PANTHER" id="PTHR47027:SF20">
    <property type="entry name" value="REVERSE TRANSCRIPTASE-LIKE PROTEIN WITH RNA-DIRECTED DNA POLYMERASE DOMAIN"/>
    <property type="match status" value="1"/>
</dbReference>
<dbReference type="CDD" id="cd01650">
    <property type="entry name" value="RT_nLTR_like"/>
    <property type="match status" value="1"/>
</dbReference>
<dbReference type="OrthoDB" id="7552168at2759"/>
<dbReference type="Gene3D" id="3.60.10.10">
    <property type="entry name" value="Endonuclease/exonuclease/phosphatase"/>
    <property type="match status" value="1"/>
</dbReference>
<keyword evidence="2" id="KW-0548">Nucleotidyltransferase</keyword>
<gene>
    <name evidence="2" type="ORF">RF55_8526</name>
</gene>
<accession>A0A0J7KMY2</accession>
<dbReference type="InterPro" id="IPR000477">
    <property type="entry name" value="RT_dom"/>
</dbReference>
<reference evidence="2 3" key="1">
    <citation type="submission" date="2015-04" db="EMBL/GenBank/DDBJ databases">
        <title>Lasius niger genome sequencing.</title>
        <authorList>
            <person name="Konorov E.A."/>
            <person name="Nikitin M.A."/>
            <person name="Kirill M.V."/>
            <person name="Chang P."/>
        </authorList>
    </citation>
    <scope>NUCLEOTIDE SEQUENCE [LARGE SCALE GENOMIC DNA]</scope>
    <source>
        <tissue evidence="2">Whole</tissue>
    </source>
</reference>
<dbReference type="GO" id="GO:0004519">
    <property type="term" value="F:endonuclease activity"/>
    <property type="evidence" value="ECO:0007669"/>
    <property type="project" value="UniProtKB-KW"/>
</dbReference>
<dbReference type="GO" id="GO:0003964">
    <property type="term" value="F:RNA-directed DNA polymerase activity"/>
    <property type="evidence" value="ECO:0007669"/>
    <property type="project" value="UniProtKB-KW"/>
</dbReference>
<keyword evidence="2" id="KW-0808">Transferase</keyword>
<dbReference type="Proteomes" id="UP000036403">
    <property type="component" value="Unassembled WGS sequence"/>
</dbReference>
<dbReference type="STRING" id="67767.A0A0J7KMY2"/>
<dbReference type="SUPFAM" id="SSF56219">
    <property type="entry name" value="DNase I-like"/>
    <property type="match status" value="1"/>
</dbReference>
<dbReference type="InterPro" id="IPR005135">
    <property type="entry name" value="Endo/exonuclease/phosphatase"/>
</dbReference>
<name>A0A0J7KMY2_LASNI</name>
<dbReference type="PROSITE" id="PS50878">
    <property type="entry name" value="RT_POL"/>
    <property type="match status" value="1"/>
</dbReference>